<evidence type="ECO:0000256" key="1">
    <source>
        <dbReference type="ARBA" id="ARBA00004496"/>
    </source>
</evidence>
<dbReference type="GO" id="GO:0047498">
    <property type="term" value="F:calcium-dependent phospholipase A2 activity"/>
    <property type="evidence" value="ECO:0007669"/>
    <property type="project" value="TreeGrafter"/>
</dbReference>
<keyword evidence="7" id="KW-0106">Calcium</keyword>
<dbReference type="Gene3D" id="2.60.40.150">
    <property type="entry name" value="C2 domain"/>
    <property type="match status" value="1"/>
</dbReference>
<dbReference type="SUPFAM" id="SSF49562">
    <property type="entry name" value="C2 domain (Calcium/lipid-binding domain, CaLB)"/>
    <property type="match status" value="1"/>
</dbReference>
<dbReference type="GO" id="GO:0005544">
    <property type="term" value="F:calcium-dependent phospholipid binding"/>
    <property type="evidence" value="ECO:0007669"/>
    <property type="project" value="TreeGrafter"/>
</dbReference>
<dbReference type="SMART" id="SM00022">
    <property type="entry name" value="PLAc"/>
    <property type="match status" value="1"/>
</dbReference>
<reference evidence="10" key="3">
    <citation type="submission" date="2025-09" db="UniProtKB">
        <authorList>
            <consortium name="Ensembl"/>
        </authorList>
    </citation>
    <scope>IDENTIFICATION</scope>
</reference>
<keyword evidence="5 6" id="KW-0443">Lipid metabolism</keyword>
<evidence type="ECO:0000313" key="10">
    <source>
        <dbReference type="Ensembl" id="ENSMMDP00005054614.1"/>
    </source>
</evidence>
<evidence type="ECO:0000256" key="3">
    <source>
        <dbReference type="ARBA" id="ARBA00022490"/>
    </source>
</evidence>
<keyword evidence="6 7" id="KW-0442">Lipid degradation</keyword>
<reference evidence="10" key="2">
    <citation type="submission" date="2025-08" db="UniProtKB">
        <authorList>
            <consortium name="Ensembl"/>
        </authorList>
    </citation>
    <scope>IDENTIFICATION</scope>
</reference>
<dbReference type="EC" id="3.1.1.4" evidence="2 7"/>
<keyword evidence="11" id="KW-1185">Reference proteome</keyword>
<feature type="domain" description="PLA2c" evidence="9">
    <location>
        <begin position="75"/>
        <end position="581"/>
    </location>
</feature>
<dbReference type="InterPro" id="IPR035892">
    <property type="entry name" value="C2_domain_sf"/>
</dbReference>
<keyword evidence="3 7" id="KW-0963">Cytoplasm</keyword>
<evidence type="ECO:0000313" key="11">
    <source>
        <dbReference type="Proteomes" id="UP000472263"/>
    </source>
</evidence>
<dbReference type="PANTHER" id="PTHR10728">
    <property type="entry name" value="CYTOSOLIC PHOSPHOLIPASE A2"/>
    <property type="match status" value="1"/>
</dbReference>
<dbReference type="Gene3D" id="3.40.1090.10">
    <property type="entry name" value="Cytosolic phospholipase A2 catalytic domain"/>
    <property type="match status" value="1"/>
</dbReference>
<dbReference type="GeneTree" id="ENSGT01030000234606"/>
<evidence type="ECO:0000256" key="5">
    <source>
        <dbReference type="ARBA" id="ARBA00023098"/>
    </source>
</evidence>
<dbReference type="PANTHER" id="PTHR10728:SF32">
    <property type="entry name" value="CYTOSOLIC PHOSPHOLIPASE A2 BETA"/>
    <property type="match status" value="1"/>
</dbReference>
<evidence type="ECO:0000259" key="8">
    <source>
        <dbReference type="PROSITE" id="PS50004"/>
    </source>
</evidence>
<dbReference type="Pfam" id="PF00168">
    <property type="entry name" value="C2"/>
    <property type="match status" value="1"/>
</dbReference>
<dbReference type="GO" id="GO:0046475">
    <property type="term" value="P:glycerophospholipid catabolic process"/>
    <property type="evidence" value="ECO:0007669"/>
    <property type="project" value="TreeGrafter"/>
</dbReference>
<reference evidence="10" key="1">
    <citation type="submission" date="2019-06" db="EMBL/GenBank/DDBJ databases">
        <authorList>
            <consortium name="Wellcome Sanger Institute Data Sharing"/>
        </authorList>
    </citation>
    <scope>NUCLEOTIDE SEQUENCE [LARGE SCALE GENOMIC DNA]</scope>
</reference>
<comment type="domain">
    <text evidence="7">The N-terminal C2 domain associates with lipid membranes upon calcium binding.</text>
</comment>
<dbReference type="PROSITE" id="PS51210">
    <property type="entry name" value="PLA2C"/>
    <property type="match status" value="1"/>
</dbReference>
<dbReference type="Ensembl" id="ENSMMDT00005055662.1">
    <property type="protein sequence ID" value="ENSMMDP00005054614.1"/>
    <property type="gene ID" value="ENSMMDG00005024480.1"/>
</dbReference>
<dbReference type="AlphaFoldDB" id="A0A668AWL3"/>
<dbReference type="SUPFAM" id="SSF52151">
    <property type="entry name" value="FabD/lysophospholipase-like"/>
    <property type="match status" value="1"/>
</dbReference>
<accession>A0A668AWL3</accession>
<dbReference type="Proteomes" id="UP000472263">
    <property type="component" value="Chromosome 15"/>
</dbReference>
<feature type="domain" description="C2" evidence="8">
    <location>
        <begin position="1"/>
        <end position="131"/>
    </location>
</feature>
<protein>
    <recommendedName>
        <fullName evidence="2 7">Phospholipase A2</fullName>
        <ecNumber evidence="2 7">3.1.1.4</ecNumber>
    </recommendedName>
</protein>
<evidence type="ECO:0000259" key="9">
    <source>
        <dbReference type="PROSITE" id="PS51210"/>
    </source>
</evidence>
<keyword evidence="7" id="KW-0479">Metal-binding</keyword>
<comment type="subcellular location">
    <subcellularLocation>
        <location evidence="1">Cytoplasm</location>
    </subcellularLocation>
</comment>
<evidence type="ECO:0000256" key="4">
    <source>
        <dbReference type="ARBA" id="ARBA00022801"/>
    </source>
</evidence>
<dbReference type="Pfam" id="PF01735">
    <property type="entry name" value="PLA2_B"/>
    <property type="match status" value="1"/>
</dbReference>
<evidence type="ECO:0000256" key="7">
    <source>
        <dbReference type="RuleBase" id="RU362102"/>
    </source>
</evidence>
<organism evidence="10 11">
    <name type="scientific">Myripristis murdjan</name>
    <name type="common">pinecone soldierfish</name>
    <dbReference type="NCBI Taxonomy" id="586833"/>
    <lineage>
        <taxon>Eukaryota</taxon>
        <taxon>Metazoa</taxon>
        <taxon>Chordata</taxon>
        <taxon>Craniata</taxon>
        <taxon>Vertebrata</taxon>
        <taxon>Euteleostomi</taxon>
        <taxon>Actinopterygii</taxon>
        <taxon>Neopterygii</taxon>
        <taxon>Teleostei</taxon>
        <taxon>Neoteleostei</taxon>
        <taxon>Acanthomorphata</taxon>
        <taxon>Holocentriformes</taxon>
        <taxon>Holocentridae</taxon>
        <taxon>Myripristis</taxon>
    </lineage>
</organism>
<dbReference type="PROSITE" id="PS50004">
    <property type="entry name" value="C2"/>
    <property type="match status" value="1"/>
</dbReference>
<dbReference type="GO" id="GO:0005509">
    <property type="term" value="F:calcium ion binding"/>
    <property type="evidence" value="ECO:0007669"/>
    <property type="project" value="TreeGrafter"/>
</dbReference>
<dbReference type="InterPro" id="IPR016035">
    <property type="entry name" value="Acyl_Trfase/lysoPLipase"/>
</dbReference>
<evidence type="ECO:0000256" key="6">
    <source>
        <dbReference type="PROSITE-ProRule" id="PRU00555"/>
    </source>
</evidence>
<dbReference type="InterPro" id="IPR002642">
    <property type="entry name" value="LysoPLipase_cat_dom"/>
</dbReference>
<keyword evidence="4 6" id="KW-0378">Hydrolase</keyword>
<name>A0A668AWL3_9TELE</name>
<sequence>NIGHYWTLRVTILRAQLHHSQDFWSESDCYVTLRLPTASTRTHRTKTVPNSNAPVWNETFSFKPQNHLKVRPLYTCIYSVILGLEMRLDFDLPPQETEYLKKRKGFVGQALQKMLVPVIAVVGSGGGTRAMTGLFGSLRGLQQIVSQFGICQANWSQQDIDTVISVMEERFTKSFMSSFSIEKLQYYQDELDERLREGHIVSFVDMWGLIIEHLLFGKKNTSTLAEQERAVSEGQNPFPIYTAVNMKDRLTGCEPEAEWCEFTPYEVGIPKYGAFVRAEDFGSQFFLGHMIKKLPEIRIPYLIGIWSSAFSVNLSQLWQFATGAKPSWIAWTGPDVIGTVDNEPSTLDTYLINPITDVGKMVTDFFNSRPVVAQIHNFMSGLFLHWNYNEHCNFKAWKDTHPDAFPNRLTPADSTLNLVDSGHAINIGCVPILRPQREVDLIISLSYSWDPVLKRTAAYCEDHKIPFPSIDFAKLDSEPQQELYIFEDEENPSAPIVLHFPLVNVTYKQFKAPGVLRKGEEEIKSGGVDVKSSNSPYKTQNLTYTVEDFRALVDLTSYNVINNKESILKIIHRALERKTSQ</sequence>
<comment type="catalytic activity">
    <reaction evidence="7">
        <text>a 1,2-diacyl-sn-glycero-3-phosphocholine + H2O = a 1-acyl-sn-glycero-3-phosphocholine + a fatty acid + H(+)</text>
        <dbReference type="Rhea" id="RHEA:15801"/>
        <dbReference type="ChEBI" id="CHEBI:15377"/>
        <dbReference type="ChEBI" id="CHEBI:15378"/>
        <dbReference type="ChEBI" id="CHEBI:28868"/>
        <dbReference type="ChEBI" id="CHEBI:57643"/>
        <dbReference type="ChEBI" id="CHEBI:58168"/>
        <dbReference type="EC" id="3.1.1.4"/>
    </reaction>
</comment>
<dbReference type="InterPro" id="IPR000008">
    <property type="entry name" value="C2_dom"/>
</dbReference>
<proteinExistence type="predicted"/>
<evidence type="ECO:0000256" key="2">
    <source>
        <dbReference type="ARBA" id="ARBA00013278"/>
    </source>
</evidence>
<dbReference type="GO" id="GO:0005829">
    <property type="term" value="C:cytosol"/>
    <property type="evidence" value="ECO:0007669"/>
    <property type="project" value="TreeGrafter"/>
</dbReference>